<dbReference type="GO" id="GO:0008837">
    <property type="term" value="F:diaminopimelate epimerase activity"/>
    <property type="evidence" value="ECO:0007669"/>
    <property type="project" value="UniProtKB-UniRule"/>
</dbReference>
<dbReference type="PANTHER" id="PTHR31689:SF0">
    <property type="entry name" value="DIAMINOPIMELATE EPIMERASE"/>
    <property type="match status" value="1"/>
</dbReference>
<evidence type="ECO:0000256" key="1">
    <source>
        <dbReference type="ARBA" id="ARBA00005196"/>
    </source>
</evidence>
<sequence length="284" mass="30427">MRFTKMHGIGNDYVYVNCFVEKLPAEPAIVSQAVSHRNFGIGSDGLILICPSEVADARMRMYNSDGSESEMCGNGLRCVAKYVHDHNIAKKSSLTIETGRGILSVDLDVVNGKAQKVRVNMGEPILEAAKIPTTLPGDPPVNAALSVGGREFLATCVSMGNPHATVYVGDEFFTTTGRDLVAEFGPLIENAPVFPRRVNAHFVKVQSPNEVTMRTWERGSGITLACGTGACAVCVAGVLTGLTDRKLLAHLPGGDLELEWSAADNHVYMTGPATEVFSGEWFPA</sequence>
<comment type="subcellular location">
    <subcellularLocation>
        <location evidence="8">Cytoplasm</location>
    </subcellularLocation>
</comment>
<feature type="site" description="Could be important to modulate the pK values of the two catalytic cysteine residues" evidence="8">
    <location>
        <position position="163"/>
    </location>
</feature>
<feature type="binding site" evidence="8">
    <location>
        <position position="11"/>
    </location>
    <ligand>
        <name>substrate</name>
    </ligand>
</feature>
<evidence type="ECO:0000256" key="8">
    <source>
        <dbReference type="HAMAP-Rule" id="MF_00197"/>
    </source>
</evidence>
<organism evidence="10 11">
    <name type="scientific">Limnoglobus roseus</name>
    <dbReference type="NCBI Taxonomy" id="2598579"/>
    <lineage>
        <taxon>Bacteria</taxon>
        <taxon>Pseudomonadati</taxon>
        <taxon>Planctomycetota</taxon>
        <taxon>Planctomycetia</taxon>
        <taxon>Gemmatales</taxon>
        <taxon>Gemmataceae</taxon>
        <taxon>Limnoglobus</taxon>
    </lineage>
</organism>
<evidence type="ECO:0000313" key="10">
    <source>
        <dbReference type="EMBL" id="QEL17208.1"/>
    </source>
</evidence>
<evidence type="ECO:0000256" key="7">
    <source>
        <dbReference type="ARBA" id="ARBA00051712"/>
    </source>
</evidence>
<feature type="active site" evidence="9">
    <location>
        <position position="72"/>
    </location>
</feature>
<dbReference type="Pfam" id="PF01678">
    <property type="entry name" value="DAP_epimerase"/>
    <property type="match status" value="2"/>
</dbReference>
<evidence type="ECO:0000256" key="2">
    <source>
        <dbReference type="ARBA" id="ARBA00010219"/>
    </source>
</evidence>
<comment type="subunit">
    <text evidence="8">Homodimer.</text>
</comment>
<evidence type="ECO:0000256" key="4">
    <source>
        <dbReference type="ARBA" id="ARBA00022605"/>
    </source>
</evidence>
<dbReference type="Proteomes" id="UP000324974">
    <property type="component" value="Chromosome"/>
</dbReference>
<dbReference type="OrthoDB" id="9805408at2"/>
<protein>
    <recommendedName>
        <fullName evidence="3 8">Diaminopimelate epimerase</fullName>
        <shortName evidence="8">DAP epimerase</shortName>
        <ecNumber evidence="3 8">5.1.1.7</ecNumber>
    </recommendedName>
    <alternativeName>
        <fullName evidence="8">PLP-independent amino acid racemase</fullName>
    </alternativeName>
</protein>
<keyword evidence="8" id="KW-0963">Cytoplasm</keyword>
<dbReference type="UniPathway" id="UPA00034">
    <property type="reaction ID" value="UER00025"/>
</dbReference>
<evidence type="ECO:0000256" key="6">
    <source>
        <dbReference type="ARBA" id="ARBA00023235"/>
    </source>
</evidence>
<evidence type="ECO:0000256" key="3">
    <source>
        <dbReference type="ARBA" id="ARBA00013080"/>
    </source>
</evidence>
<keyword evidence="4 8" id="KW-0028">Amino-acid biosynthesis</keyword>
<feature type="binding site" evidence="8">
    <location>
        <position position="199"/>
    </location>
    <ligand>
        <name>substrate</name>
    </ligand>
</feature>
<keyword evidence="11" id="KW-1185">Reference proteome</keyword>
<dbReference type="EMBL" id="CP042425">
    <property type="protein sequence ID" value="QEL17208.1"/>
    <property type="molecule type" value="Genomic_DNA"/>
</dbReference>
<accession>A0A5C1AJW8</accession>
<feature type="binding site" evidence="8">
    <location>
        <position position="161"/>
    </location>
    <ligand>
        <name>substrate</name>
    </ligand>
</feature>
<dbReference type="PROSITE" id="PS01326">
    <property type="entry name" value="DAP_EPIMERASE"/>
    <property type="match status" value="1"/>
</dbReference>
<reference evidence="11" key="1">
    <citation type="submission" date="2019-08" db="EMBL/GenBank/DDBJ databases">
        <title>Limnoglobus roseus gen. nov., sp. nov., a novel freshwater planctomycete with a giant genome from the family Gemmataceae.</title>
        <authorList>
            <person name="Kulichevskaya I.S."/>
            <person name="Naumoff D.G."/>
            <person name="Miroshnikov K."/>
            <person name="Ivanova A."/>
            <person name="Philippov D.A."/>
            <person name="Hakobyan A."/>
            <person name="Rijpstra I.C."/>
            <person name="Sinninghe Damste J.S."/>
            <person name="Liesack W."/>
            <person name="Dedysh S.N."/>
        </authorList>
    </citation>
    <scope>NUCLEOTIDE SEQUENCE [LARGE SCALE GENOMIC DNA]</scope>
    <source>
        <strain evidence="11">PX52</strain>
    </source>
</reference>
<evidence type="ECO:0000256" key="5">
    <source>
        <dbReference type="ARBA" id="ARBA00023154"/>
    </source>
</evidence>
<comment type="similarity">
    <text evidence="2 8">Belongs to the diaminopimelate epimerase family.</text>
</comment>
<dbReference type="NCBIfam" id="TIGR00652">
    <property type="entry name" value="DapF"/>
    <property type="match status" value="1"/>
</dbReference>
<dbReference type="GO" id="GO:0009089">
    <property type="term" value="P:lysine biosynthetic process via diaminopimelate"/>
    <property type="evidence" value="ECO:0007669"/>
    <property type="project" value="UniProtKB-UniRule"/>
</dbReference>
<evidence type="ECO:0000256" key="9">
    <source>
        <dbReference type="PROSITE-ProRule" id="PRU10125"/>
    </source>
</evidence>
<name>A0A5C1AJW8_9BACT</name>
<dbReference type="EC" id="5.1.1.7" evidence="3 8"/>
<dbReference type="AlphaFoldDB" id="A0A5C1AJW8"/>
<keyword evidence="6 8" id="KW-0413">Isomerase</keyword>
<dbReference type="InterPro" id="IPR018510">
    <property type="entry name" value="DAP_epimerase_AS"/>
</dbReference>
<feature type="active site" description="Proton donor" evidence="8">
    <location>
        <position position="72"/>
    </location>
</feature>
<evidence type="ECO:0000313" key="11">
    <source>
        <dbReference type="Proteomes" id="UP000324974"/>
    </source>
</evidence>
<comment type="caution">
    <text evidence="8">Lacks conserved residue(s) required for the propagation of feature annotation.</text>
</comment>
<gene>
    <name evidence="8" type="primary">dapF</name>
    <name evidence="10" type="ORF">PX52LOC_04191</name>
</gene>
<keyword evidence="5 8" id="KW-0457">Lysine biosynthesis</keyword>
<dbReference type="KEGG" id="lrs:PX52LOC_04191"/>
<dbReference type="HAMAP" id="MF_00197">
    <property type="entry name" value="DAP_epimerase"/>
    <property type="match status" value="1"/>
</dbReference>
<feature type="binding site" evidence="8">
    <location>
        <position position="63"/>
    </location>
    <ligand>
        <name>substrate</name>
    </ligand>
</feature>
<feature type="binding site" evidence="8">
    <location>
        <begin position="73"/>
        <end position="74"/>
    </location>
    <ligand>
        <name>substrate</name>
    </ligand>
</feature>
<comment type="pathway">
    <text evidence="1 8">Amino-acid biosynthesis; L-lysine biosynthesis via DAP pathway; DL-2,6-diaminopimelate from LL-2,6-diaminopimelate: step 1/1.</text>
</comment>
<dbReference type="GO" id="GO:0005829">
    <property type="term" value="C:cytosol"/>
    <property type="evidence" value="ECO:0007669"/>
    <property type="project" value="TreeGrafter"/>
</dbReference>
<dbReference type="PANTHER" id="PTHR31689">
    <property type="entry name" value="DIAMINOPIMELATE EPIMERASE, CHLOROPLASTIC"/>
    <property type="match status" value="1"/>
</dbReference>
<feature type="binding site" evidence="8">
    <location>
        <begin position="227"/>
        <end position="228"/>
    </location>
    <ligand>
        <name>substrate</name>
    </ligand>
</feature>
<dbReference type="Gene3D" id="3.10.310.10">
    <property type="entry name" value="Diaminopimelate Epimerase, Chain A, domain 1"/>
    <property type="match status" value="2"/>
</dbReference>
<comment type="function">
    <text evidence="8">Catalyzes the stereoinversion of LL-2,6-diaminopimelate (L,L-DAP) to meso-diaminopimelate (meso-DAP), a precursor of L-lysine and an essential component of the bacterial peptidoglycan.</text>
</comment>
<comment type="catalytic activity">
    <reaction evidence="7 8">
        <text>(2S,6S)-2,6-diaminopimelate = meso-2,6-diaminopimelate</text>
        <dbReference type="Rhea" id="RHEA:15393"/>
        <dbReference type="ChEBI" id="CHEBI:57609"/>
        <dbReference type="ChEBI" id="CHEBI:57791"/>
        <dbReference type="EC" id="5.1.1.7"/>
    </reaction>
</comment>
<feature type="binding site" evidence="8">
    <location>
        <begin position="217"/>
        <end position="218"/>
    </location>
    <ligand>
        <name>substrate</name>
    </ligand>
</feature>
<feature type="active site" description="Proton acceptor" evidence="8">
    <location>
        <position position="226"/>
    </location>
</feature>
<dbReference type="SUPFAM" id="SSF54506">
    <property type="entry name" value="Diaminopimelate epimerase-like"/>
    <property type="match status" value="1"/>
</dbReference>
<dbReference type="InterPro" id="IPR001653">
    <property type="entry name" value="DAP_epimerase_DapF"/>
</dbReference>
<dbReference type="RefSeq" id="WP_149111851.1">
    <property type="nucleotide sequence ID" value="NZ_CP042425.1"/>
</dbReference>
<feature type="site" description="Could be important to modulate the pK values of the two catalytic cysteine residues" evidence="8">
    <location>
        <position position="217"/>
    </location>
</feature>
<proteinExistence type="inferred from homology"/>